<dbReference type="EMBL" id="KZ502706">
    <property type="protein sequence ID" value="PKU73955.1"/>
    <property type="molecule type" value="Genomic_DNA"/>
</dbReference>
<name>A0A2I0WE67_9ASPA</name>
<evidence type="ECO:0000313" key="1">
    <source>
        <dbReference type="EMBL" id="PKU73955.1"/>
    </source>
</evidence>
<dbReference type="Proteomes" id="UP000233837">
    <property type="component" value="Unassembled WGS sequence"/>
</dbReference>
<dbReference type="AlphaFoldDB" id="A0A2I0WE67"/>
<proteinExistence type="predicted"/>
<reference evidence="1 2" key="2">
    <citation type="journal article" date="2017" name="Nature">
        <title>The Apostasia genome and the evolution of orchids.</title>
        <authorList>
            <person name="Zhang G.Q."/>
            <person name="Liu K.W."/>
            <person name="Li Z."/>
            <person name="Lohaus R."/>
            <person name="Hsiao Y.Y."/>
            <person name="Niu S.C."/>
            <person name="Wang J.Y."/>
            <person name="Lin Y.C."/>
            <person name="Xu Q."/>
            <person name="Chen L.J."/>
            <person name="Yoshida K."/>
            <person name="Fujiwara S."/>
            <person name="Wang Z.W."/>
            <person name="Zhang Y.Q."/>
            <person name="Mitsuda N."/>
            <person name="Wang M."/>
            <person name="Liu G.H."/>
            <person name="Pecoraro L."/>
            <person name="Huang H.X."/>
            <person name="Xiao X.J."/>
            <person name="Lin M."/>
            <person name="Wu X.Y."/>
            <person name="Wu W.L."/>
            <person name="Chen Y.Y."/>
            <person name="Chang S.B."/>
            <person name="Sakamoto S."/>
            <person name="Ohme-Takagi M."/>
            <person name="Yagi M."/>
            <person name="Zeng S.J."/>
            <person name="Shen C.Y."/>
            <person name="Yeh C.M."/>
            <person name="Luo Y.B."/>
            <person name="Tsai W.C."/>
            <person name="Van de Peer Y."/>
            <person name="Liu Z.J."/>
        </authorList>
    </citation>
    <scope>NUCLEOTIDE SEQUENCE [LARGE SCALE GENOMIC DNA]</scope>
    <source>
        <tissue evidence="1">The whole plant</tissue>
    </source>
</reference>
<gene>
    <name evidence="1" type="ORF">MA16_Dca027698</name>
</gene>
<accession>A0A2I0WE67</accession>
<organism evidence="1 2">
    <name type="scientific">Dendrobium catenatum</name>
    <dbReference type="NCBI Taxonomy" id="906689"/>
    <lineage>
        <taxon>Eukaryota</taxon>
        <taxon>Viridiplantae</taxon>
        <taxon>Streptophyta</taxon>
        <taxon>Embryophyta</taxon>
        <taxon>Tracheophyta</taxon>
        <taxon>Spermatophyta</taxon>
        <taxon>Magnoliopsida</taxon>
        <taxon>Liliopsida</taxon>
        <taxon>Asparagales</taxon>
        <taxon>Orchidaceae</taxon>
        <taxon>Epidendroideae</taxon>
        <taxon>Malaxideae</taxon>
        <taxon>Dendrobiinae</taxon>
        <taxon>Dendrobium</taxon>
    </lineage>
</organism>
<sequence>MANRIYNSICSSIGLLVSIIKVYDHFILWDRVVIPFVFEPHKQNPFGDPQIFGDHGGTGFSLHLWMLYYLFLCALWV</sequence>
<keyword evidence="2" id="KW-1185">Reference proteome</keyword>
<protein>
    <submittedName>
        <fullName evidence="1">Uncharacterized protein</fullName>
    </submittedName>
</protein>
<reference evidence="1 2" key="1">
    <citation type="journal article" date="2016" name="Sci. Rep.">
        <title>The Dendrobium catenatum Lindl. genome sequence provides insights into polysaccharide synthase, floral development and adaptive evolution.</title>
        <authorList>
            <person name="Zhang G.Q."/>
            <person name="Xu Q."/>
            <person name="Bian C."/>
            <person name="Tsai W.C."/>
            <person name="Yeh C.M."/>
            <person name="Liu K.W."/>
            <person name="Yoshida K."/>
            <person name="Zhang L.S."/>
            <person name="Chang S.B."/>
            <person name="Chen F."/>
            <person name="Shi Y."/>
            <person name="Su Y.Y."/>
            <person name="Zhang Y.Q."/>
            <person name="Chen L.J."/>
            <person name="Yin Y."/>
            <person name="Lin M."/>
            <person name="Huang H."/>
            <person name="Deng H."/>
            <person name="Wang Z.W."/>
            <person name="Zhu S.L."/>
            <person name="Zhao X."/>
            <person name="Deng C."/>
            <person name="Niu S.C."/>
            <person name="Huang J."/>
            <person name="Wang M."/>
            <person name="Liu G.H."/>
            <person name="Yang H.J."/>
            <person name="Xiao X.J."/>
            <person name="Hsiao Y.Y."/>
            <person name="Wu W.L."/>
            <person name="Chen Y.Y."/>
            <person name="Mitsuda N."/>
            <person name="Ohme-Takagi M."/>
            <person name="Luo Y.B."/>
            <person name="Van de Peer Y."/>
            <person name="Liu Z.J."/>
        </authorList>
    </citation>
    <scope>NUCLEOTIDE SEQUENCE [LARGE SCALE GENOMIC DNA]</scope>
    <source>
        <tissue evidence="1">The whole plant</tissue>
    </source>
</reference>
<evidence type="ECO:0000313" key="2">
    <source>
        <dbReference type="Proteomes" id="UP000233837"/>
    </source>
</evidence>